<dbReference type="Pfam" id="PF02481">
    <property type="entry name" value="DNA_processg_A"/>
    <property type="match status" value="1"/>
</dbReference>
<feature type="domain" description="Smf/DprA SLOG" evidence="2">
    <location>
        <begin position="74"/>
        <end position="281"/>
    </location>
</feature>
<evidence type="ECO:0000256" key="1">
    <source>
        <dbReference type="ARBA" id="ARBA00006525"/>
    </source>
</evidence>
<sequence>MEKYILWLIMLECTNLQKIKLLNIFSNEKEIFDNFEEIIKLYLSNYRKFANYDKTKEMNKILSNMESLKKEEVNFITISDPMYPESLKKIEEPPYVLFYKGNLELLNKRSVSIVGARDNSLYGEKATRIITKELVKNDICVVSGGARGIDTIAHDETLKNDGKTIAILGCGIDICYPKANKRLFNEISRKGLLISEFFPGTKPYSYNFPRRNRIISGLSEAIIVTEATEKSGSLITVSCALAQGKDVLVVPQSIFSKTGTGANLLIRDGAFIYTSIEDIYLLLNIEKSKVEYKSDEIVNNDILKIIKNEPIHFDDIFIKSQVDRNTLYGLLFELQIKNEILSLPGNYYVRIT</sequence>
<comment type="caution">
    <text evidence="3">The sequence shown here is derived from an EMBL/GenBank/DDBJ whole genome shotgun (WGS) entry which is preliminary data.</text>
</comment>
<keyword evidence="4" id="KW-1185">Reference proteome</keyword>
<protein>
    <submittedName>
        <fullName evidence="3">DNA processing protein</fullName>
    </submittedName>
</protein>
<dbReference type="Proteomes" id="UP000783390">
    <property type="component" value="Unassembled WGS sequence"/>
</dbReference>
<dbReference type="EMBL" id="JAGGJZ010000001">
    <property type="protein sequence ID" value="MBP1888525.1"/>
    <property type="molecule type" value="Genomic_DNA"/>
</dbReference>
<evidence type="ECO:0000313" key="3">
    <source>
        <dbReference type="EMBL" id="MBP1888525.1"/>
    </source>
</evidence>
<dbReference type="InterPro" id="IPR036388">
    <property type="entry name" value="WH-like_DNA-bd_sf"/>
</dbReference>
<evidence type="ECO:0000259" key="2">
    <source>
        <dbReference type="Pfam" id="PF02481"/>
    </source>
</evidence>
<dbReference type="NCBIfam" id="TIGR00732">
    <property type="entry name" value="dprA"/>
    <property type="match status" value="1"/>
</dbReference>
<accession>A0ABS4EWY9</accession>
<dbReference type="PANTHER" id="PTHR43022:SF1">
    <property type="entry name" value="PROTEIN SMF"/>
    <property type="match status" value="1"/>
</dbReference>
<dbReference type="InterPro" id="IPR003488">
    <property type="entry name" value="DprA"/>
</dbReference>
<organism evidence="3 4">
    <name type="scientific">Clostridium moniliforme</name>
    <dbReference type="NCBI Taxonomy" id="39489"/>
    <lineage>
        <taxon>Bacteria</taxon>
        <taxon>Bacillati</taxon>
        <taxon>Bacillota</taxon>
        <taxon>Clostridia</taxon>
        <taxon>Eubacteriales</taxon>
        <taxon>Clostridiaceae</taxon>
        <taxon>Clostridium</taxon>
    </lineage>
</organism>
<dbReference type="Gene3D" id="1.10.10.10">
    <property type="entry name" value="Winged helix-like DNA-binding domain superfamily/Winged helix DNA-binding domain"/>
    <property type="match status" value="1"/>
</dbReference>
<name>A0ABS4EWY9_9CLOT</name>
<proteinExistence type="inferred from homology"/>
<dbReference type="PANTHER" id="PTHR43022">
    <property type="entry name" value="PROTEIN SMF"/>
    <property type="match status" value="1"/>
</dbReference>
<evidence type="ECO:0000313" key="4">
    <source>
        <dbReference type="Proteomes" id="UP000783390"/>
    </source>
</evidence>
<gene>
    <name evidence="3" type="ORF">J2Z53_000104</name>
</gene>
<dbReference type="Gene3D" id="3.40.50.450">
    <property type="match status" value="1"/>
</dbReference>
<dbReference type="InterPro" id="IPR057666">
    <property type="entry name" value="DrpA_SLOG"/>
</dbReference>
<dbReference type="SUPFAM" id="SSF102405">
    <property type="entry name" value="MCP/YpsA-like"/>
    <property type="match status" value="1"/>
</dbReference>
<comment type="similarity">
    <text evidence="1">Belongs to the DprA/Smf family.</text>
</comment>
<reference evidence="3 4" key="1">
    <citation type="submission" date="2021-03" db="EMBL/GenBank/DDBJ databases">
        <title>Genomic Encyclopedia of Type Strains, Phase IV (KMG-IV): sequencing the most valuable type-strain genomes for metagenomic binning, comparative biology and taxonomic classification.</title>
        <authorList>
            <person name="Goeker M."/>
        </authorList>
    </citation>
    <scope>NUCLEOTIDE SEQUENCE [LARGE SCALE GENOMIC DNA]</scope>
    <source>
        <strain evidence="3 4">DSM 3984</strain>
    </source>
</reference>
<dbReference type="RefSeq" id="WP_209795265.1">
    <property type="nucleotide sequence ID" value="NZ_JAGGJZ010000001.1"/>
</dbReference>